<dbReference type="RefSeq" id="XP_021337442.1">
    <property type="nucleotide sequence ID" value="XM_021482845.1"/>
</dbReference>
<organism evidence="1 2">
    <name type="scientific">Babesia microti (strain RI)</name>
    <dbReference type="NCBI Taxonomy" id="1133968"/>
    <lineage>
        <taxon>Eukaryota</taxon>
        <taxon>Sar</taxon>
        <taxon>Alveolata</taxon>
        <taxon>Apicomplexa</taxon>
        <taxon>Aconoidasida</taxon>
        <taxon>Piroplasmida</taxon>
        <taxon>Babesiidae</taxon>
        <taxon>Babesia</taxon>
    </lineage>
</organism>
<dbReference type="AlphaFoldDB" id="A0A1N6LWT5"/>
<keyword evidence="2" id="KW-1185">Reference proteome</keyword>
<reference evidence="1 2" key="3">
    <citation type="journal article" date="2016" name="Sci. Rep.">
        <title>Genome-wide diversity and gene expression profiling of Babesia microti isolates identify polymorphic genes that mediate host-pathogen interactions.</title>
        <authorList>
            <person name="Silva J.C."/>
            <person name="Cornillot E."/>
            <person name="McCracken C."/>
            <person name="Usmani-Brown S."/>
            <person name="Dwivedi A."/>
            <person name="Ifeonu O.O."/>
            <person name="Crabtree J."/>
            <person name="Gotia H.T."/>
            <person name="Virji A.Z."/>
            <person name="Reynes C."/>
            <person name="Colinge J."/>
            <person name="Kumar V."/>
            <person name="Lawres L."/>
            <person name="Pazzi J.E."/>
            <person name="Pablo J.V."/>
            <person name="Hung C."/>
            <person name="Brancato J."/>
            <person name="Kumari P."/>
            <person name="Orvis J."/>
            <person name="Tretina K."/>
            <person name="Chibucos M."/>
            <person name="Ott S."/>
            <person name="Sadzewicz L."/>
            <person name="Sengamalay N."/>
            <person name="Shetty A.C."/>
            <person name="Su Q."/>
            <person name="Tallon L."/>
            <person name="Fraser C.M."/>
            <person name="Frutos R."/>
            <person name="Molina D.M."/>
            <person name="Krause P.J."/>
            <person name="Ben Mamoun C."/>
        </authorList>
    </citation>
    <scope>NUCLEOTIDE SEQUENCE [LARGE SCALE GENOMIC DNA]</scope>
    <source>
        <strain evidence="1 2">RI</strain>
    </source>
</reference>
<dbReference type="GeneID" id="24423462"/>
<sequence>MVRHVAPQSQPKIKIAIYSFSLVIPVIFQQTICIRTPNYLVLDLIKIYGRLSQKSKIGHIIPLKNNDKLVSKLISPEKFYWELVFDKDDEELNFDQFTKRVGMKRFEWPVMINKNRRDNKQPFFIPVCQERQNRLMKQLDKSSDKEGLVNNKLLHLNAMVSNQEINKEALIDVFETFASSGILTKKSFSDKIKSYSPLLTLWDWDSFIRNMNRYHIDP</sequence>
<dbReference type="OrthoDB" id="361454at2759"/>
<dbReference type="EMBL" id="FO082871">
    <property type="protein sequence ID" value="SIO73340.1"/>
    <property type="molecule type" value="Genomic_DNA"/>
</dbReference>
<accession>A0A1N6LWT5</accession>
<gene>
    <name evidence="1" type="ORF">BMR1_01G01950</name>
</gene>
<proteinExistence type="predicted"/>
<reference evidence="1 2" key="1">
    <citation type="journal article" date="2012" name="Nucleic Acids Res.">
        <title>Sequencing of the smallest Apicomplexan genome from the human pathogen Babesia microti.</title>
        <authorList>
            <person name="Cornillot E."/>
            <person name="Hadj-Kaddour K."/>
            <person name="Dassouli A."/>
            <person name="Noel B."/>
            <person name="Ranwez V."/>
            <person name="Vacherie B."/>
            <person name="Augagneur Y."/>
            <person name="Bres V."/>
            <person name="Duclos A."/>
            <person name="Randazzo S."/>
            <person name="Carcy B."/>
            <person name="Debierre-Grockiego F."/>
            <person name="Delbecq S."/>
            <person name="Moubri-Menage K."/>
            <person name="Shams-Eldin H."/>
            <person name="Usmani-Brown S."/>
            <person name="Bringaud F."/>
            <person name="Wincker P."/>
            <person name="Vivares C.P."/>
            <person name="Schwarz R.T."/>
            <person name="Schetters T.P."/>
            <person name="Krause P.J."/>
            <person name="Gorenflot A."/>
            <person name="Berry V."/>
            <person name="Barbe V."/>
            <person name="Ben Mamoun C."/>
        </authorList>
    </citation>
    <scope>NUCLEOTIDE SEQUENCE [LARGE SCALE GENOMIC DNA]</scope>
    <source>
        <strain evidence="1 2">RI</strain>
    </source>
</reference>
<reference evidence="1 2" key="2">
    <citation type="journal article" date="2013" name="PLoS ONE">
        <title>Whole genome mapping and re-organization of the nuclear and mitochondrial genomes of Babesia microti isolates.</title>
        <authorList>
            <person name="Cornillot E."/>
            <person name="Dassouli A."/>
            <person name="Garg A."/>
            <person name="Pachikara N."/>
            <person name="Randazzo S."/>
            <person name="Depoix D."/>
            <person name="Carcy B."/>
            <person name="Delbecq S."/>
            <person name="Frutos R."/>
            <person name="Silva J.C."/>
            <person name="Sutton R."/>
            <person name="Krause P.J."/>
            <person name="Mamoun C.B."/>
        </authorList>
    </citation>
    <scope>NUCLEOTIDE SEQUENCE [LARGE SCALE GENOMIC DNA]</scope>
    <source>
        <strain evidence="1 2">RI</strain>
    </source>
</reference>
<dbReference type="VEuPathDB" id="PiroplasmaDB:BMR1_01G01950"/>
<name>A0A1N6LWT5_BABMR</name>
<dbReference type="Proteomes" id="UP000002899">
    <property type="component" value="Chromosome I"/>
</dbReference>
<protein>
    <submittedName>
        <fullName evidence="1">Uncharacterized protein</fullName>
    </submittedName>
</protein>
<evidence type="ECO:0000313" key="2">
    <source>
        <dbReference type="Proteomes" id="UP000002899"/>
    </source>
</evidence>
<evidence type="ECO:0000313" key="1">
    <source>
        <dbReference type="EMBL" id="SIO73340.1"/>
    </source>
</evidence>
<dbReference type="KEGG" id="bmic:BMR1_01G01950"/>